<dbReference type="EMBL" id="CP019239">
    <property type="protein sequence ID" value="APW44926.1"/>
    <property type="molecule type" value="Genomic_DNA"/>
</dbReference>
<keyword evidence="2" id="KW-1185">Reference proteome</keyword>
<evidence type="ECO:0000313" key="2">
    <source>
        <dbReference type="Proteomes" id="UP000186110"/>
    </source>
</evidence>
<proteinExistence type="predicted"/>
<dbReference type="eggNOG" id="ENOG5033Z4S">
    <property type="taxonomic scope" value="Bacteria"/>
</dbReference>
<evidence type="ECO:0000313" key="1">
    <source>
        <dbReference type="EMBL" id="APW44926.1"/>
    </source>
</evidence>
<sequence>MGLLLALICVAQAASAMSIRELRALEKSDKKQGENYVRYYLVGAMEGALEAHAHGVRNGAKPAICLNGRRLEPRMAQSLYDTELQRNEGVYEADMPVSLVLTNALSTVYPC</sequence>
<gene>
    <name evidence="1" type="ORF">RS694_16225</name>
</gene>
<evidence type="ECO:0008006" key="3">
    <source>
        <dbReference type="Google" id="ProtNLM"/>
    </source>
</evidence>
<name>A0A1P8KG16_9BURK</name>
<protein>
    <recommendedName>
        <fullName evidence="3">Rap1a immunity protein domain-containing protein</fullName>
    </recommendedName>
</protein>
<dbReference type="Proteomes" id="UP000186110">
    <property type="component" value="Chromosome"/>
</dbReference>
<dbReference type="AlphaFoldDB" id="A0A1P8KG16"/>
<organism evidence="1 2">
    <name type="scientific">Rhodoferax saidenbachensis</name>
    <dbReference type="NCBI Taxonomy" id="1484693"/>
    <lineage>
        <taxon>Bacteria</taxon>
        <taxon>Pseudomonadati</taxon>
        <taxon>Pseudomonadota</taxon>
        <taxon>Betaproteobacteria</taxon>
        <taxon>Burkholderiales</taxon>
        <taxon>Comamonadaceae</taxon>
        <taxon>Rhodoferax</taxon>
    </lineage>
</organism>
<reference evidence="1 2" key="1">
    <citation type="submission" date="2017-01" db="EMBL/GenBank/DDBJ databases">
        <authorList>
            <person name="Mah S.A."/>
            <person name="Swanson W.J."/>
            <person name="Moy G.W."/>
            <person name="Vacquier V.D."/>
        </authorList>
    </citation>
    <scope>NUCLEOTIDE SEQUENCE [LARGE SCALE GENOMIC DNA]</scope>
    <source>
        <strain evidence="1 2">DSM 22694</strain>
    </source>
</reference>
<dbReference type="STRING" id="1484693.RS694_16225"/>
<accession>A0A1P8KG16</accession>
<dbReference type="KEGG" id="rsb:RS694_16225"/>